<reference evidence="3" key="1">
    <citation type="journal article" date="2019" name="Int. J. Syst. Evol. Microbiol.">
        <title>The Global Catalogue of Microorganisms (GCM) 10K type strain sequencing project: providing services to taxonomists for standard genome sequencing and annotation.</title>
        <authorList>
            <consortium name="The Broad Institute Genomics Platform"/>
            <consortium name="The Broad Institute Genome Sequencing Center for Infectious Disease"/>
            <person name="Wu L."/>
            <person name="Ma J."/>
        </authorList>
    </citation>
    <scope>NUCLEOTIDE SEQUENCE [LARGE SCALE GENOMIC DNA]</scope>
    <source>
        <strain evidence="3">CCUG 58412</strain>
    </source>
</reference>
<proteinExistence type="predicted"/>
<dbReference type="Gene3D" id="2.40.30.170">
    <property type="match status" value="1"/>
</dbReference>
<dbReference type="Gene3D" id="1.10.287.470">
    <property type="entry name" value="Helix hairpin bin"/>
    <property type="match status" value="1"/>
</dbReference>
<protein>
    <submittedName>
        <fullName evidence="2">Efflux RND transporter periplasmic adaptor subunit</fullName>
    </submittedName>
</protein>
<gene>
    <name evidence="2" type="ORF">ACFQ1Z_11825</name>
</gene>
<dbReference type="RefSeq" id="WP_379057836.1">
    <property type="nucleotide sequence ID" value="NZ_JBHTKB010000002.1"/>
</dbReference>
<dbReference type="SUPFAM" id="SSF111369">
    <property type="entry name" value="HlyD-like secretion proteins"/>
    <property type="match status" value="1"/>
</dbReference>
<keyword evidence="1" id="KW-0813">Transport</keyword>
<dbReference type="PANTHER" id="PTHR30097:SF4">
    <property type="entry name" value="SLR6042 PROTEIN"/>
    <property type="match status" value="1"/>
</dbReference>
<dbReference type="PANTHER" id="PTHR30097">
    <property type="entry name" value="CATION EFFLUX SYSTEM PROTEIN CUSB"/>
    <property type="match status" value="1"/>
</dbReference>
<dbReference type="EMBL" id="JBHTKB010000002">
    <property type="protein sequence ID" value="MFD0914240.1"/>
    <property type="molecule type" value="Genomic_DNA"/>
</dbReference>
<evidence type="ECO:0000313" key="3">
    <source>
        <dbReference type="Proteomes" id="UP001597128"/>
    </source>
</evidence>
<name>A0ABW3FBB4_9PROT</name>
<evidence type="ECO:0000313" key="2">
    <source>
        <dbReference type="EMBL" id="MFD0914240.1"/>
    </source>
</evidence>
<dbReference type="Proteomes" id="UP001597128">
    <property type="component" value="Unassembled WGS sequence"/>
</dbReference>
<evidence type="ECO:0000256" key="1">
    <source>
        <dbReference type="ARBA" id="ARBA00022448"/>
    </source>
</evidence>
<dbReference type="InterPro" id="IPR051909">
    <property type="entry name" value="MFP_Cation_Efflux"/>
</dbReference>
<dbReference type="Gene3D" id="2.40.50.100">
    <property type="match status" value="1"/>
</dbReference>
<comment type="caution">
    <text evidence="2">The sequence shown here is derived from an EMBL/GenBank/DDBJ whole genome shotgun (WGS) entry which is preliminary data.</text>
</comment>
<keyword evidence="3" id="KW-1185">Reference proteome</keyword>
<organism evidence="2 3">
    <name type="scientific">Methylophilus luteus</name>
    <dbReference type="NCBI Taxonomy" id="640108"/>
    <lineage>
        <taxon>Bacteria</taxon>
        <taxon>Pseudomonadati</taxon>
        <taxon>Pseudomonadota</taxon>
        <taxon>Betaproteobacteria</taxon>
        <taxon>Nitrosomonadales</taxon>
        <taxon>Methylophilaceae</taxon>
        <taxon>Methylophilus</taxon>
    </lineage>
</organism>
<sequence length="410" mass="43835">MSAQSSVLSFALRRSLLLWWSPLLVAITHPGIAAENNSKAPATPAVVQTTTIAEAQLNQVSLPFETVKKLGISSSKVTTASVQPYQSYPAEVSVPPAALAAYSTPVSGTVQPAPGLHIGSKVQAGQRLFTITPIVSPETRLNLMTSLADASGQQQAAEKQLAAHTLTLNRSSQLQAERVGSQKAVDEAQANVALAQANLHAIQQKRHLLQQAVEQGATGSYYVTAAGTGLLGNLYFTPGQLLVAGARLADVVDQQTLWVTVSLPHAHLNRIDLKADAWLDQQPGDSQAAYSLKPVSSMPEGDVLSGTRKLIYAVQAKGDLVPMQRLTVQLPLRHTPRPRLSLPCAATIVDIYGNTWVYLQQETTRFTRQQVFISLSTAQGCVLADQRLAGKAVVTQGAQELFAIETGYTH</sequence>
<accession>A0ABW3FBB4</accession>